<dbReference type="SUPFAM" id="SSF52440">
    <property type="entry name" value="PreATP-grasp domain"/>
    <property type="match status" value="1"/>
</dbReference>
<dbReference type="GO" id="GO:0071555">
    <property type="term" value="P:cell wall organization"/>
    <property type="evidence" value="ECO:0007669"/>
    <property type="project" value="UniProtKB-KW"/>
</dbReference>
<evidence type="ECO:0000256" key="14">
    <source>
        <dbReference type="ARBA" id="ARBA00022984"/>
    </source>
</evidence>
<dbReference type="EMBL" id="PDKT01000002">
    <property type="protein sequence ID" value="PPI88014.1"/>
    <property type="molecule type" value="Genomic_DNA"/>
</dbReference>
<comment type="subcellular location">
    <subcellularLocation>
        <location evidence="3 19">Cytoplasm</location>
    </subcellularLocation>
</comment>
<dbReference type="GO" id="GO:0005524">
    <property type="term" value="F:ATP binding"/>
    <property type="evidence" value="ECO:0007669"/>
    <property type="project" value="UniProtKB-UniRule"/>
</dbReference>
<evidence type="ECO:0000256" key="3">
    <source>
        <dbReference type="ARBA" id="ARBA00004496"/>
    </source>
</evidence>
<evidence type="ECO:0000256" key="19">
    <source>
        <dbReference type="HAMAP-Rule" id="MF_00047"/>
    </source>
</evidence>
<dbReference type="InterPro" id="IPR011095">
    <property type="entry name" value="Dala_Dala_lig_C"/>
</dbReference>
<keyword evidence="13 19" id="KW-0133">Cell shape</keyword>
<evidence type="ECO:0000313" key="25">
    <source>
        <dbReference type="Proteomes" id="UP000296153"/>
    </source>
</evidence>
<evidence type="ECO:0000256" key="4">
    <source>
        <dbReference type="ARBA" id="ARBA00004752"/>
    </source>
</evidence>
<dbReference type="InterPro" id="IPR000291">
    <property type="entry name" value="D-Ala_lig_Van_CS"/>
</dbReference>
<evidence type="ECO:0000256" key="5">
    <source>
        <dbReference type="ARBA" id="ARBA00010871"/>
    </source>
</evidence>
<sequence>MNNKIAVLMGGTSSERKVSLMSGNEVLLGLHKEKVNAYAIDTKYYSILNLKQQGFDKVFIALHGRGGEDGKIQGVLEFLNISYTGSKIMASSIAIDKIRTKLIWQGYGLKSSNFVWLTRKQISKGLDKKIKYDISMLGLPLFVKPNREGSSIGISKVNNFDELPRALDKALYYDNDIIIEQFLNGEEYTVGILGNQLLPLIQIKTNNKFYNYKAKYLSNSTQYCFSNNLDLNQKLNLNKLVLSAWHALGCEGCGRIDVMTDNNGEFYLLEINTSPGMSSHSLVPLAAKEAGIPFSKLVTNILQLTN</sequence>
<dbReference type="GO" id="GO:0046872">
    <property type="term" value="F:metal ion binding"/>
    <property type="evidence" value="ECO:0007669"/>
    <property type="project" value="UniProtKB-KW"/>
</dbReference>
<dbReference type="GO" id="GO:0005829">
    <property type="term" value="C:cytosol"/>
    <property type="evidence" value="ECO:0007669"/>
    <property type="project" value="UniProtKB-ARBA"/>
</dbReference>
<dbReference type="RefSeq" id="WP_136131043.1">
    <property type="nucleotide sequence ID" value="NZ_PDKT01000002.1"/>
</dbReference>
<comment type="pathway">
    <text evidence="18">Glycan biosynthesis.</text>
</comment>
<dbReference type="InterPro" id="IPR005905">
    <property type="entry name" value="D_ala_D_ala"/>
</dbReference>
<dbReference type="AlphaFoldDB" id="A0A2P5T094"/>
<dbReference type="PROSITE" id="PS50975">
    <property type="entry name" value="ATP_GRASP"/>
    <property type="match status" value="1"/>
</dbReference>
<evidence type="ECO:0000256" key="22">
    <source>
        <dbReference type="PROSITE-ProRule" id="PRU00409"/>
    </source>
</evidence>
<comment type="cofactor">
    <cofactor evidence="21">
        <name>Mg(2+)</name>
        <dbReference type="ChEBI" id="CHEBI:18420"/>
    </cofactor>
    <cofactor evidence="21">
        <name>Mn(2+)</name>
        <dbReference type="ChEBI" id="CHEBI:29035"/>
    </cofactor>
    <text evidence="21">Binds 2 magnesium or manganese ions per subunit.</text>
</comment>
<dbReference type="PANTHER" id="PTHR23132:SF23">
    <property type="entry name" value="D-ALANINE--D-ALANINE LIGASE B"/>
    <property type="match status" value="1"/>
</dbReference>
<comment type="pathway">
    <text evidence="4 19">Cell wall biogenesis; peptidoglycan biosynthesis.</text>
</comment>
<name>A0A2P5T094_9GAMM</name>
<evidence type="ECO:0000256" key="6">
    <source>
        <dbReference type="ARBA" id="ARBA00012216"/>
    </source>
</evidence>
<keyword evidence="14 19" id="KW-0573">Peptidoglycan synthesis</keyword>
<keyword evidence="11 22" id="KW-0067">ATP-binding</keyword>
<evidence type="ECO:0000256" key="16">
    <source>
        <dbReference type="ARBA" id="ARBA00023316"/>
    </source>
</evidence>
<dbReference type="Pfam" id="PF07478">
    <property type="entry name" value="Dala_Dala_lig_C"/>
    <property type="match status" value="1"/>
</dbReference>
<keyword evidence="16 19" id="KW-0961">Cell wall biogenesis/degradation</keyword>
<evidence type="ECO:0000256" key="15">
    <source>
        <dbReference type="ARBA" id="ARBA00023211"/>
    </source>
</evidence>
<evidence type="ECO:0000256" key="13">
    <source>
        <dbReference type="ARBA" id="ARBA00022960"/>
    </source>
</evidence>
<reference evidence="24 25" key="1">
    <citation type="journal article" date="2018" name="Genome Biol. Evol.">
        <title>Cladogenesis and Genomic Streamlining in Extracellular Endosymbionts of Tropical Stink Bugs.</title>
        <authorList>
            <person name="Otero-Bravo A."/>
            <person name="Goffredi S."/>
            <person name="Sabree Z.L."/>
        </authorList>
    </citation>
    <scope>NUCLEOTIDE SEQUENCE [LARGE SCALE GENOMIC DNA]</scope>
    <source>
        <strain evidence="24 25">SoEE</strain>
    </source>
</reference>
<keyword evidence="12 21" id="KW-0460">Magnesium</keyword>
<comment type="catalytic activity">
    <reaction evidence="17 19">
        <text>2 D-alanine + ATP = D-alanyl-D-alanine + ADP + phosphate + H(+)</text>
        <dbReference type="Rhea" id="RHEA:11224"/>
        <dbReference type="ChEBI" id="CHEBI:15378"/>
        <dbReference type="ChEBI" id="CHEBI:30616"/>
        <dbReference type="ChEBI" id="CHEBI:43474"/>
        <dbReference type="ChEBI" id="CHEBI:57416"/>
        <dbReference type="ChEBI" id="CHEBI:57822"/>
        <dbReference type="ChEBI" id="CHEBI:456216"/>
        <dbReference type="EC" id="6.3.2.4"/>
    </reaction>
</comment>
<dbReference type="Gene3D" id="3.40.50.20">
    <property type="match status" value="1"/>
</dbReference>
<evidence type="ECO:0000256" key="21">
    <source>
        <dbReference type="PIRSR" id="PIRSR039102-3"/>
    </source>
</evidence>
<evidence type="ECO:0000313" key="24">
    <source>
        <dbReference type="EMBL" id="PPI88014.1"/>
    </source>
</evidence>
<keyword evidence="9 21" id="KW-0479">Metal-binding</keyword>
<dbReference type="NCBIfam" id="NF002378">
    <property type="entry name" value="PRK01372.1"/>
    <property type="match status" value="1"/>
</dbReference>
<dbReference type="InterPro" id="IPR011761">
    <property type="entry name" value="ATP-grasp"/>
</dbReference>
<proteinExistence type="inferred from homology"/>
<comment type="cofactor">
    <cofactor evidence="1">
        <name>Mn(2+)</name>
        <dbReference type="ChEBI" id="CHEBI:29035"/>
    </cofactor>
</comment>
<dbReference type="GO" id="GO:0009252">
    <property type="term" value="P:peptidoglycan biosynthetic process"/>
    <property type="evidence" value="ECO:0007669"/>
    <property type="project" value="UniProtKB-UniRule"/>
</dbReference>
<dbReference type="EC" id="6.3.2.4" evidence="6 19"/>
<dbReference type="InterPro" id="IPR013815">
    <property type="entry name" value="ATP_grasp_subdomain_1"/>
</dbReference>
<evidence type="ECO:0000256" key="2">
    <source>
        <dbReference type="ARBA" id="ARBA00003921"/>
    </source>
</evidence>
<dbReference type="GO" id="GO:0008360">
    <property type="term" value="P:regulation of cell shape"/>
    <property type="evidence" value="ECO:0007669"/>
    <property type="project" value="UniProtKB-KW"/>
</dbReference>
<gene>
    <name evidence="19 24" type="primary">ddl</name>
    <name evidence="24" type="ORF">CRV12_02060</name>
</gene>
<dbReference type="PROSITE" id="PS00844">
    <property type="entry name" value="DALA_DALA_LIGASE_2"/>
    <property type="match status" value="1"/>
</dbReference>
<keyword evidence="15 21" id="KW-0464">Manganese</keyword>
<dbReference type="HAMAP" id="MF_00047">
    <property type="entry name" value="Dala_Dala_lig"/>
    <property type="match status" value="1"/>
</dbReference>
<dbReference type="PIRSF" id="PIRSF039102">
    <property type="entry name" value="Ddl/VanB"/>
    <property type="match status" value="1"/>
</dbReference>
<comment type="function">
    <text evidence="2 19">Cell wall formation.</text>
</comment>
<dbReference type="NCBIfam" id="TIGR01205">
    <property type="entry name" value="D_ala_D_alaTIGR"/>
    <property type="match status" value="1"/>
</dbReference>
<evidence type="ECO:0000256" key="10">
    <source>
        <dbReference type="ARBA" id="ARBA00022741"/>
    </source>
</evidence>
<dbReference type="InterPro" id="IPR016185">
    <property type="entry name" value="PreATP-grasp_dom_sf"/>
</dbReference>
<evidence type="ECO:0000256" key="8">
    <source>
        <dbReference type="ARBA" id="ARBA00022598"/>
    </source>
</evidence>
<comment type="similarity">
    <text evidence="5 19">Belongs to the D-alanine--D-alanine ligase family.</text>
</comment>
<dbReference type="OrthoDB" id="9813261at2"/>
<dbReference type="Pfam" id="PF01820">
    <property type="entry name" value="Dala_Dala_lig_N"/>
    <property type="match status" value="1"/>
</dbReference>
<feature type="active site" evidence="20">
    <location>
        <position position="15"/>
    </location>
</feature>
<keyword evidence="8 19" id="KW-0436">Ligase</keyword>
<accession>A0A2P5T094</accession>
<dbReference type="Gene3D" id="3.30.470.20">
    <property type="entry name" value="ATP-grasp fold, B domain"/>
    <property type="match status" value="1"/>
</dbReference>
<feature type="binding site" evidence="21">
    <location>
        <position position="257"/>
    </location>
    <ligand>
        <name>Mg(2+)</name>
        <dbReference type="ChEBI" id="CHEBI:18420"/>
        <label>1</label>
    </ligand>
</feature>
<evidence type="ECO:0000256" key="12">
    <source>
        <dbReference type="ARBA" id="ARBA00022842"/>
    </source>
</evidence>
<dbReference type="Gene3D" id="3.30.1490.20">
    <property type="entry name" value="ATP-grasp fold, A domain"/>
    <property type="match status" value="1"/>
</dbReference>
<feature type="active site" evidence="20">
    <location>
        <position position="150"/>
    </location>
</feature>
<dbReference type="InterPro" id="IPR011127">
    <property type="entry name" value="Dala_Dala_lig_N"/>
</dbReference>
<dbReference type="PANTHER" id="PTHR23132">
    <property type="entry name" value="D-ALANINE--D-ALANINE LIGASE"/>
    <property type="match status" value="1"/>
</dbReference>
<dbReference type="PROSITE" id="PS00843">
    <property type="entry name" value="DALA_DALA_LIGASE_1"/>
    <property type="match status" value="1"/>
</dbReference>
<evidence type="ECO:0000256" key="20">
    <source>
        <dbReference type="PIRSR" id="PIRSR039102-1"/>
    </source>
</evidence>
<feature type="binding site" evidence="21">
    <location>
        <position position="270"/>
    </location>
    <ligand>
        <name>Mg(2+)</name>
        <dbReference type="ChEBI" id="CHEBI:18420"/>
        <label>2</label>
    </ligand>
</feature>
<keyword evidence="7 19" id="KW-0963">Cytoplasm</keyword>
<comment type="caution">
    <text evidence="24">The sequence shown here is derived from an EMBL/GenBank/DDBJ whole genome shotgun (WGS) entry which is preliminary data.</text>
</comment>
<protein>
    <recommendedName>
        <fullName evidence="6 19">D-alanine--D-alanine ligase</fullName>
        <ecNumber evidence="6 19">6.3.2.4</ecNumber>
    </recommendedName>
    <alternativeName>
        <fullName evidence="19">D-Ala-D-Ala ligase</fullName>
    </alternativeName>
    <alternativeName>
        <fullName evidence="19">D-alanylalanine synthetase</fullName>
    </alternativeName>
</protein>
<dbReference type="Proteomes" id="UP000296153">
    <property type="component" value="Unassembled WGS sequence"/>
</dbReference>
<evidence type="ECO:0000256" key="1">
    <source>
        <dbReference type="ARBA" id="ARBA00001936"/>
    </source>
</evidence>
<evidence type="ECO:0000256" key="17">
    <source>
        <dbReference type="ARBA" id="ARBA00047614"/>
    </source>
</evidence>
<organism evidence="24 25">
    <name type="scientific">Candidatus Pantoea edessiphila</name>
    <dbReference type="NCBI Taxonomy" id="2044610"/>
    <lineage>
        <taxon>Bacteria</taxon>
        <taxon>Pseudomonadati</taxon>
        <taxon>Pseudomonadota</taxon>
        <taxon>Gammaproteobacteria</taxon>
        <taxon>Enterobacterales</taxon>
        <taxon>Erwiniaceae</taxon>
        <taxon>Pantoea</taxon>
    </lineage>
</organism>
<evidence type="ECO:0000256" key="7">
    <source>
        <dbReference type="ARBA" id="ARBA00022490"/>
    </source>
</evidence>
<dbReference type="GO" id="GO:0008716">
    <property type="term" value="F:D-alanine-D-alanine ligase activity"/>
    <property type="evidence" value="ECO:0007669"/>
    <property type="project" value="UniProtKB-UniRule"/>
</dbReference>
<evidence type="ECO:0000256" key="9">
    <source>
        <dbReference type="ARBA" id="ARBA00022723"/>
    </source>
</evidence>
<dbReference type="UniPathway" id="UPA00219"/>
<dbReference type="FunFam" id="3.30.1490.20:FF:000007">
    <property type="entry name" value="D-alanine--D-alanine ligase"/>
    <property type="match status" value="1"/>
</dbReference>
<feature type="binding site" evidence="21">
    <location>
        <position position="270"/>
    </location>
    <ligand>
        <name>Mg(2+)</name>
        <dbReference type="ChEBI" id="CHEBI:18420"/>
        <label>1</label>
    </ligand>
</feature>
<evidence type="ECO:0000256" key="18">
    <source>
        <dbReference type="ARBA" id="ARBA00060592"/>
    </source>
</evidence>
<feature type="domain" description="ATP-grasp" evidence="23">
    <location>
        <begin position="101"/>
        <end position="303"/>
    </location>
</feature>
<feature type="binding site" evidence="21">
    <location>
        <position position="272"/>
    </location>
    <ligand>
        <name>Mg(2+)</name>
        <dbReference type="ChEBI" id="CHEBI:18420"/>
        <label>2</label>
    </ligand>
</feature>
<feature type="active site" evidence="20">
    <location>
        <position position="281"/>
    </location>
</feature>
<evidence type="ECO:0000256" key="11">
    <source>
        <dbReference type="ARBA" id="ARBA00022840"/>
    </source>
</evidence>
<evidence type="ECO:0000259" key="23">
    <source>
        <dbReference type="PROSITE" id="PS50975"/>
    </source>
</evidence>
<dbReference type="FunFam" id="3.30.470.20:FF:000008">
    <property type="entry name" value="D-alanine--D-alanine ligase"/>
    <property type="match status" value="1"/>
</dbReference>
<dbReference type="SUPFAM" id="SSF56059">
    <property type="entry name" value="Glutathione synthetase ATP-binding domain-like"/>
    <property type="match status" value="1"/>
</dbReference>
<keyword evidence="10 22" id="KW-0547">Nucleotide-binding</keyword>